<dbReference type="KEGG" id="haad:MW046_05330"/>
<evidence type="ECO:0000256" key="1">
    <source>
        <dbReference type="SAM" id="MobiDB-lite"/>
    </source>
</evidence>
<dbReference type="InterPro" id="IPR014349">
    <property type="entry name" value="Rieske_Fe-S_prot"/>
</dbReference>
<organism evidence="2 3">
    <name type="scientific">Halocatena salina</name>
    <dbReference type="NCBI Taxonomy" id="2934340"/>
    <lineage>
        <taxon>Archaea</taxon>
        <taxon>Methanobacteriati</taxon>
        <taxon>Methanobacteriota</taxon>
        <taxon>Stenosarchaea group</taxon>
        <taxon>Halobacteria</taxon>
        <taxon>Halobacteriales</taxon>
        <taxon>Natronomonadaceae</taxon>
        <taxon>Halocatena</taxon>
    </lineage>
</organism>
<proteinExistence type="predicted"/>
<evidence type="ECO:0000313" key="2">
    <source>
        <dbReference type="EMBL" id="UPM43867.1"/>
    </source>
</evidence>
<protein>
    <submittedName>
        <fullName evidence="2">Ubiquinol-cytochrome c reductase iron-sulfur subunit</fullName>
    </submittedName>
</protein>
<dbReference type="InterPro" id="IPR036922">
    <property type="entry name" value="Rieske_2Fe-2S_sf"/>
</dbReference>
<evidence type="ECO:0000313" key="3">
    <source>
        <dbReference type="Proteomes" id="UP000831768"/>
    </source>
</evidence>
<dbReference type="PANTHER" id="PTHR10134">
    <property type="entry name" value="CYTOCHROME B-C1 COMPLEX SUBUNIT RIESKE, MITOCHONDRIAL"/>
    <property type="match status" value="1"/>
</dbReference>
<dbReference type="EMBL" id="CP096019">
    <property type="protein sequence ID" value="UPM43867.1"/>
    <property type="molecule type" value="Genomic_DNA"/>
</dbReference>
<dbReference type="Gene3D" id="2.102.10.10">
    <property type="entry name" value="Rieske [2Fe-2S] iron-sulphur domain"/>
    <property type="match status" value="1"/>
</dbReference>
<reference evidence="2" key="1">
    <citation type="submission" date="2022-04" db="EMBL/GenBank/DDBJ databases">
        <title>Halocatena sp. nov., isolated from a salt lake.</title>
        <authorList>
            <person name="Cui H.-L."/>
        </authorList>
    </citation>
    <scope>NUCLEOTIDE SEQUENCE</scope>
    <source>
        <strain evidence="2">AD-1</strain>
    </source>
</reference>
<accession>A0A8U0A7H8</accession>
<name>A0A8U0A7H8_9EURY</name>
<keyword evidence="3" id="KW-1185">Reference proteome</keyword>
<dbReference type="AlphaFoldDB" id="A0A8U0A7H8"/>
<feature type="region of interest" description="Disordered" evidence="1">
    <location>
        <begin position="275"/>
        <end position="296"/>
    </location>
</feature>
<gene>
    <name evidence="2" type="ORF">MW046_05330</name>
</gene>
<dbReference type="SUPFAM" id="SSF50022">
    <property type="entry name" value="ISP domain"/>
    <property type="match status" value="1"/>
</dbReference>
<dbReference type="Proteomes" id="UP000831768">
    <property type="component" value="Chromosome"/>
</dbReference>
<dbReference type="GeneID" id="71927447"/>
<dbReference type="GO" id="GO:0051537">
    <property type="term" value="F:2 iron, 2 sulfur cluster binding"/>
    <property type="evidence" value="ECO:0007669"/>
    <property type="project" value="InterPro"/>
</dbReference>
<sequence>MAQRDNDKYPAETGRRRFVKGVVGAASLGAVATGTGVATTSLTSSSGEGGGLTKYRAIENTGGPAPRGMPQIPIEIGNNGEIIGRWPEPKEVQQGGKTITVAETNIGGVTYSTEWFQYCGVQTYEGIDPEADQDNVFKSAPSPNYEWQSSELSGGDPLTIDNFSDYEDWGNDIGKSGLGKPADATWRSQNTETSIPVQVLRSKRIEEMAKNDQWLEASTDQGVIAWLNKCTHFCCVPGYKAFEGSARFGAENEVYCQCHQSVYNPFSIIETTFTSLPRPADDSSSESEDSGGSGGE</sequence>
<dbReference type="RefSeq" id="WP_247994526.1">
    <property type="nucleotide sequence ID" value="NZ_CP096019.1"/>
</dbReference>